<evidence type="ECO:0000313" key="1">
    <source>
        <dbReference type="EMBL" id="KAK7478277.1"/>
    </source>
</evidence>
<protein>
    <submittedName>
        <fullName evidence="1">Uncharacterized protein</fullName>
    </submittedName>
</protein>
<gene>
    <name evidence="1" type="ORF">BaRGS_00030535</name>
</gene>
<accession>A0ABD0JUG3</accession>
<dbReference type="EMBL" id="JACVVK020000330">
    <property type="protein sequence ID" value="KAK7478277.1"/>
    <property type="molecule type" value="Genomic_DNA"/>
</dbReference>
<proteinExistence type="predicted"/>
<organism evidence="1 2">
    <name type="scientific">Batillaria attramentaria</name>
    <dbReference type="NCBI Taxonomy" id="370345"/>
    <lineage>
        <taxon>Eukaryota</taxon>
        <taxon>Metazoa</taxon>
        <taxon>Spiralia</taxon>
        <taxon>Lophotrochozoa</taxon>
        <taxon>Mollusca</taxon>
        <taxon>Gastropoda</taxon>
        <taxon>Caenogastropoda</taxon>
        <taxon>Sorbeoconcha</taxon>
        <taxon>Cerithioidea</taxon>
        <taxon>Batillariidae</taxon>
        <taxon>Batillaria</taxon>
    </lineage>
</organism>
<sequence>MFIPLTTQPFYSTNNGRLQRFSFNPRRFASDDDIRKRSRSGLFPLEWPRDLSGPWLLIGSVTVRGGGGCGVGDFVTTPGYGNCR</sequence>
<name>A0ABD0JUG3_9CAEN</name>
<keyword evidence="2" id="KW-1185">Reference proteome</keyword>
<dbReference type="Proteomes" id="UP001519460">
    <property type="component" value="Unassembled WGS sequence"/>
</dbReference>
<evidence type="ECO:0000313" key="2">
    <source>
        <dbReference type="Proteomes" id="UP001519460"/>
    </source>
</evidence>
<comment type="caution">
    <text evidence="1">The sequence shown here is derived from an EMBL/GenBank/DDBJ whole genome shotgun (WGS) entry which is preliminary data.</text>
</comment>
<dbReference type="AlphaFoldDB" id="A0ABD0JUG3"/>
<reference evidence="1 2" key="1">
    <citation type="journal article" date="2023" name="Sci. Data">
        <title>Genome assembly of the Korean intertidal mud-creeper Batillaria attramentaria.</title>
        <authorList>
            <person name="Patra A.K."/>
            <person name="Ho P.T."/>
            <person name="Jun S."/>
            <person name="Lee S.J."/>
            <person name="Kim Y."/>
            <person name="Won Y.J."/>
        </authorList>
    </citation>
    <scope>NUCLEOTIDE SEQUENCE [LARGE SCALE GENOMIC DNA]</scope>
    <source>
        <strain evidence="1">Wonlab-2016</strain>
    </source>
</reference>